<dbReference type="EMBL" id="BFAA01003409">
    <property type="protein sequence ID" value="GCB71094.1"/>
    <property type="molecule type" value="Genomic_DNA"/>
</dbReference>
<protein>
    <submittedName>
        <fullName evidence="2">Uncharacterized protein</fullName>
    </submittedName>
</protein>
<dbReference type="OMA" id="IDTNNWS"/>
<dbReference type="OrthoDB" id="6344011at2759"/>
<feature type="region of interest" description="Disordered" evidence="1">
    <location>
        <begin position="192"/>
        <end position="213"/>
    </location>
</feature>
<dbReference type="STRING" id="75743.A0A401PD96"/>
<dbReference type="PANTHER" id="PTHR16065:SF2">
    <property type="entry name" value="COILED-COIL DOMAIN CONTAINING 198"/>
    <property type="match status" value="1"/>
</dbReference>
<accession>A0A401PD96</accession>
<name>A0A401PD96_SCYTO</name>
<dbReference type="PANTHER" id="PTHR16065">
    <property type="entry name" value="COILED-COIL DOMAIN CONTAINING 198"/>
    <property type="match status" value="1"/>
</dbReference>
<dbReference type="InterPro" id="IPR029235">
    <property type="entry name" value="FAME"/>
</dbReference>
<evidence type="ECO:0000256" key="1">
    <source>
        <dbReference type="SAM" id="MobiDB-lite"/>
    </source>
</evidence>
<reference evidence="2 3" key="1">
    <citation type="journal article" date="2018" name="Nat. Ecol. Evol.">
        <title>Shark genomes provide insights into elasmobranch evolution and the origin of vertebrates.</title>
        <authorList>
            <person name="Hara Y"/>
            <person name="Yamaguchi K"/>
            <person name="Onimaru K"/>
            <person name="Kadota M"/>
            <person name="Koyanagi M"/>
            <person name="Keeley SD"/>
            <person name="Tatsumi K"/>
            <person name="Tanaka K"/>
            <person name="Motone F"/>
            <person name="Kageyama Y"/>
            <person name="Nozu R"/>
            <person name="Adachi N"/>
            <person name="Nishimura O"/>
            <person name="Nakagawa R"/>
            <person name="Tanegashima C"/>
            <person name="Kiyatake I"/>
            <person name="Matsumoto R"/>
            <person name="Murakumo K"/>
            <person name="Nishida K"/>
            <person name="Terakita A"/>
            <person name="Kuratani S"/>
            <person name="Sato K"/>
            <person name="Hyodo S Kuraku.S."/>
        </authorList>
    </citation>
    <scope>NUCLEOTIDE SEQUENCE [LARGE SCALE GENOMIC DNA]</scope>
</reference>
<feature type="compositionally biased region" description="Basic residues" evidence="1">
    <location>
        <begin position="192"/>
        <end position="204"/>
    </location>
</feature>
<evidence type="ECO:0000313" key="3">
    <source>
        <dbReference type="Proteomes" id="UP000288216"/>
    </source>
</evidence>
<feature type="region of interest" description="Disordered" evidence="1">
    <location>
        <begin position="1"/>
        <end position="52"/>
    </location>
</feature>
<dbReference type="AlphaFoldDB" id="A0A401PD96"/>
<sequence>MGSGWSKVHHKVVKVTPVPGAGADTCPRVERDRSPGAQSGLVAAGERLTRGHPKAAFRPRIGELPPLKVAGFGTRALSALKPVPRPISIDAPLDMGDRSIIKNHPPRRFERLEPIDSGTVISSEKLLDKQRSSNACKAQAQEIQEEIAKQFSRRRQKIHKIQYVKKQKQKEAIHLQEQTELKRCLQLETHNNKQKIKDHRAKKAREKEQTNNHQEDQYYIALEDDGTFNTNDDNPWNELISPMLFINNNNHFRIPQQLVKHQTPWNDSSNSFSNESLDCWMNDNRQSQHRLMRTKTERILVFDEFFDQEL</sequence>
<evidence type="ECO:0000313" key="2">
    <source>
        <dbReference type="EMBL" id="GCB71094.1"/>
    </source>
</evidence>
<organism evidence="2 3">
    <name type="scientific">Scyliorhinus torazame</name>
    <name type="common">Cloudy catshark</name>
    <name type="synonym">Catulus torazame</name>
    <dbReference type="NCBI Taxonomy" id="75743"/>
    <lineage>
        <taxon>Eukaryota</taxon>
        <taxon>Metazoa</taxon>
        <taxon>Chordata</taxon>
        <taxon>Craniata</taxon>
        <taxon>Vertebrata</taxon>
        <taxon>Chondrichthyes</taxon>
        <taxon>Elasmobranchii</taxon>
        <taxon>Galeomorphii</taxon>
        <taxon>Galeoidea</taxon>
        <taxon>Carcharhiniformes</taxon>
        <taxon>Scyliorhinidae</taxon>
        <taxon>Scyliorhinus</taxon>
    </lineage>
</organism>
<dbReference type="Proteomes" id="UP000288216">
    <property type="component" value="Unassembled WGS sequence"/>
</dbReference>
<keyword evidence="3" id="KW-1185">Reference proteome</keyword>
<comment type="caution">
    <text evidence="2">The sequence shown here is derived from an EMBL/GenBank/DDBJ whole genome shotgun (WGS) entry which is preliminary data.</text>
</comment>
<dbReference type="Pfam" id="PF15398">
    <property type="entry name" value="DUF4619"/>
    <property type="match status" value="1"/>
</dbReference>
<gene>
    <name evidence="2" type="ORF">scyTo_0008766</name>
</gene>
<proteinExistence type="predicted"/>